<evidence type="ECO:0000313" key="5">
    <source>
        <dbReference type="Proteomes" id="UP000301475"/>
    </source>
</evidence>
<dbReference type="NCBIfam" id="TIGR04226">
    <property type="entry name" value="RrgB_K2N_iso_D2"/>
    <property type="match status" value="1"/>
</dbReference>
<dbReference type="OrthoDB" id="2199792at2"/>
<keyword evidence="1" id="KW-1133">Transmembrane helix</keyword>
<dbReference type="KEGG" id="ruj:E5Z56_03200"/>
<accession>A0A4P8XZU6</accession>
<proteinExistence type="predicted"/>
<protein>
    <submittedName>
        <fullName evidence="4">Isopeptide-forming domain-containing fimbrial protein</fullName>
    </submittedName>
</protein>
<feature type="transmembrane region" description="Helical" evidence="1">
    <location>
        <begin position="460"/>
        <end position="482"/>
    </location>
</feature>
<dbReference type="InterPro" id="IPR026466">
    <property type="entry name" value="Fim_isopep_form_D2_dom"/>
</dbReference>
<dbReference type="AlphaFoldDB" id="A0A4P8XZU6"/>
<feature type="chain" id="PRO_5039091367" evidence="2">
    <location>
        <begin position="27"/>
        <end position="491"/>
    </location>
</feature>
<keyword evidence="1" id="KW-0812">Transmembrane</keyword>
<reference evidence="4 5" key="1">
    <citation type="submission" date="2019-04" db="EMBL/GenBank/DDBJ databases">
        <authorList>
            <person name="Embree M."/>
            <person name="Gaffney J.R."/>
        </authorList>
    </citation>
    <scope>NUCLEOTIDE SEQUENCE [LARGE SCALE GENOMIC DNA]</scope>
    <source>
        <strain evidence="4 5">JE7A12</strain>
    </source>
</reference>
<evidence type="ECO:0000313" key="4">
    <source>
        <dbReference type="EMBL" id="QCT06418.1"/>
    </source>
</evidence>
<keyword evidence="1" id="KW-0472">Membrane</keyword>
<dbReference type="Gene3D" id="2.60.40.10">
    <property type="entry name" value="Immunoglobulins"/>
    <property type="match status" value="1"/>
</dbReference>
<dbReference type="InterPro" id="IPR013783">
    <property type="entry name" value="Ig-like_fold"/>
</dbReference>
<dbReference type="Gene3D" id="2.60.40.740">
    <property type="match status" value="1"/>
</dbReference>
<keyword evidence="5" id="KW-1185">Reference proteome</keyword>
<dbReference type="RefSeq" id="WP_138156495.1">
    <property type="nucleotide sequence ID" value="NZ_CP039381.1"/>
</dbReference>
<evidence type="ECO:0000259" key="3">
    <source>
        <dbReference type="Pfam" id="PF17802"/>
    </source>
</evidence>
<name>A0A4P8XZU6_9FIRM</name>
<evidence type="ECO:0000256" key="2">
    <source>
        <dbReference type="SAM" id="SignalP"/>
    </source>
</evidence>
<dbReference type="Pfam" id="PF17802">
    <property type="entry name" value="SpaA"/>
    <property type="match status" value="1"/>
</dbReference>
<dbReference type="InterPro" id="IPR041033">
    <property type="entry name" value="SpaA_PFL_dom_1"/>
</dbReference>
<sequence length="491" mass="52470">MRTLTKIIAMTLAVLMLAAMTVVTCGAVSTSNGKVSVEKAVVGENLKFYRVLDYVDSTCSYTVTSKFQPFFTAKGYKTNDEIIAYLAGVKSNSVAAQTLGRDLGAFADDNSITAAAERVVDNATYTVEGLPYGYYLMAPKLPGNTQDAVIYSLFKLDSANAIITNKLSVPTPEKTVSDSDETDKKSNIAAIGEEMTFTVTGKVPNMSEYTTYYFEIADTMTNMEYVGPMELTIGGTDVPISTTDSTANVYGVASGNSVNVKITNLKSLNPDYDAEIKLTYKAKLTDSAEMGNTGNINEVKYIYSNDPASDGKGESPKSKTKTFTLGITVNKTDSDGDALKGSTWLLKKGNDRVAEIDGTALSKFDWKGLDVGTYTLTEIAAPENYTKMEGAITIEIVASVSNQVDTDGTYPLTTYTATVKGPQGYVTKTNARGYADIQTGITSLNVKNFQKGALPSTGGIGLYVILGLAGAAFAGMIVVLIIKKRISSKEK</sequence>
<dbReference type="Proteomes" id="UP000301475">
    <property type="component" value="Chromosome"/>
</dbReference>
<gene>
    <name evidence="4" type="ORF">E5Z56_03200</name>
</gene>
<organism evidence="4 5">
    <name type="scientific">Ruminococcus bovis</name>
    <dbReference type="NCBI Taxonomy" id="2564099"/>
    <lineage>
        <taxon>Bacteria</taxon>
        <taxon>Bacillati</taxon>
        <taxon>Bacillota</taxon>
        <taxon>Clostridia</taxon>
        <taxon>Eubacteriales</taxon>
        <taxon>Oscillospiraceae</taxon>
        <taxon>Ruminococcus</taxon>
    </lineage>
</organism>
<keyword evidence="2" id="KW-0732">Signal</keyword>
<feature type="domain" description="SpaA-like prealbumin fold" evidence="3">
    <location>
        <begin position="327"/>
        <end position="405"/>
    </location>
</feature>
<evidence type="ECO:0000256" key="1">
    <source>
        <dbReference type="SAM" id="Phobius"/>
    </source>
</evidence>
<feature type="signal peptide" evidence="2">
    <location>
        <begin position="1"/>
        <end position="26"/>
    </location>
</feature>
<dbReference type="EMBL" id="CP039381">
    <property type="protein sequence ID" value="QCT06418.1"/>
    <property type="molecule type" value="Genomic_DNA"/>
</dbReference>